<accession>A0A4P9X1L7</accession>
<evidence type="ECO:0000256" key="2">
    <source>
        <dbReference type="ARBA" id="ARBA00022448"/>
    </source>
</evidence>
<keyword evidence="3" id="KW-0539">Nucleus</keyword>
<protein>
    <recommendedName>
        <fullName evidence="5">Importin N-terminal domain-containing protein</fullName>
    </recommendedName>
</protein>
<dbReference type="GO" id="GO:0005635">
    <property type="term" value="C:nuclear envelope"/>
    <property type="evidence" value="ECO:0007669"/>
    <property type="project" value="TreeGrafter"/>
</dbReference>
<name>A0A4P9X1L7_9FUNG</name>
<keyword evidence="7" id="KW-1185">Reference proteome</keyword>
<reference evidence="7" key="1">
    <citation type="journal article" date="2018" name="Nat. Microbiol.">
        <title>Leveraging single-cell genomics to expand the fungal tree of life.</title>
        <authorList>
            <person name="Ahrendt S.R."/>
            <person name="Quandt C.A."/>
            <person name="Ciobanu D."/>
            <person name="Clum A."/>
            <person name="Salamov A."/>
            <person name="Andreopoulos B."/>
            <person name="Cheng J.F."/>
            <person name="Woyke T."/>
            <person name="Pelin A."/>
            <person name="Henrissat B."/>
            <person name="Reynolds N.K."/>
            <person name="Benny G.L."/>
            <person name="Smith M.E."/>
            <person name="James T.Y."/>
            <person name="Grigoriev I.V."/>
        </authorList>
    </citation>
    <scope>NUCLEOTIDE SEQUENCE [LARGE SCALE GENOMIC DNA]</scope>
    <source>
        <strain evidence="7">ATCC 52028</strain>
    </source>
</reference>
<dbReference type="InterPro" id="IPR001494">
    <property type="entry name" value="Importin-beta_N"/>
</dbReference>
<dbReference type="SMART" id="SM00913">
    <property type="entry name" value="IBN_N"/>
    <property type="match status" value="1"/>
</dbReference>
<proteinExistence type="predicted"/>
<gene>
    <name evidence="6" type="ORF">CXG81DRAFT_28374</name>
</gene>
<feature type="region of interest" description="Disordered" evidence="4">
    <location>
        <begin position="317"/>
        <end position="341"/>
    </location>
</feature>
<dbReference type="SUPFAM" id="SSF48371">
    <property type="entry name" value="ARM repeat"/>
    <property type="match status" value="1"/>
</dbReference>
<evidence type="ECO:0000256" key="3">
    <source>
        <dbReference type="ARBA" id="ARBA00023242"/>
    </source>
</evidence>
<dbReference type="Gene3D" id="1.25.10.10">
    <property type="entry name" value="Leucine-rich Repeat Variant"/>
    <property type="match status" value="1"/>
</dbReference>
<dbReference type="Proteomes" id="UP000274922">
    <property type="component" value="Unassembled WGS sequence"/>
</dbReference>
<comment type="subcellular location">
    <subcellularLocation>
        <location evidence="1">Nucleus</location>
    </subcellularLocation>
</comment>
<feature type="domain" description="Importin N-terminal" evidence="5">
    <location>
        <begin position="26"/>
        <end position="102"/>
    </location>
</feature>
<dbReference type="OrthoDB" id="431626at2759"/>
<dbReference type="PANTHER" id="PTHR10997:SF9">
    <property type="entry name" value="IMPORTIN-9"/>
    <property type="match status" value="1"/>
</dbReference>
<evidence type="ECO:0000256" key="4">
    <source>
        <dbReference type="SAM" id="MobiDB-lite"/>
    </source>
</evidence>
<dbReference type="EMBL" id="ML014356">
    <property type="protein sequence ID" value="RKO98833.1"/>
    <property type="molecule type" value="Genomic_DNA"/>
</dbReference>
<keyword evidence="2" id="KW-0813">Transport</keyword>
<dbReference type="Pfam" id="PF03810">
    <property type="entry name" value="IBN_N"/>
    <property type="match status" value="1"/>
</dbReference>
<feature type="compositionally biased region" description="Basic and acidic residues" evidence="4">
    <location>
        <begin position="321"/>
        <end position="334"/>
    </location>
</feature>
<dbReference type="InterPro" id="IPR016024">
    <property type="entry name" value="ARM-type_fold"/>
</dbReference>
<evidence type="ECO:0000313" key="7">
    <source>
        <dbReference type="Proteomes" id="UP000274922"/>
    </source>
</evidence>
<feature type="region of interest" description="Disordered" evidence="4">
    <location>
        <begin position="1069"/>
        <end position="1100"/>
    </location>
</feature>
<dbReference type="InterPro" id="IPR011989">
    <property type="entry name" value="ARM-like"/>
</dbReference>
<organism evidence="6 7">
    <name type="scientific">Caulochytrium protostelioides</name>
    <dbReference type="NCBI Taxonomy" id="1555241"/>
    <lineage>
        <taxon>Eukaryota</taxon>
        <taxon>Fungi</taxon>
        <taxon>Fungi incertae sedis</taxon>
        <taxon>Chytridiomycota</taxon>
        <taxon>Chytridiomycota incertae sedis</taxon>
        <taxon>Chytridiomycetes</taxon>
        <taxon>Caulochytriales</taxon>
        <taxon>Caulochytriaceae</taxon>
        <taxon>Caulochytrium</taxon>
    </lineage>
</organism>
<evidence type="ECO:0000259" key="5">
    <source>
        <dbReference type="PROSITE" id="PS50166"/>
    </source>
</evidence>
<dbReference type="GO" id="GO:0005829">
    <property type="term" value="C:cytosol"/>
    <property type="evidence" value="ECO:0007669"/>
    <property type="project" value="TreeGrafter"/>
</dbReference>
<dbReference type="STRING" id="1555241.A0A4P9X1L7"/>
<evidence type="ECO:0000256" key="1">
    <source>
        <dbReference type="ARBA" id="ARBA00004123"/>
    </source>
</evidence>
<dbReference type="GO" id="GO:0031267">
    <property type="term" value="F:small GTPase binding"/>
    <property type="evidence" value="ECO:0007669"/>
    <property type="project" value="InterPro"/>
</dbReference>
<dbReference type="PROSITE" id="PS50166">
    <property type="entry name" value="IMPORTIN_B_NT"/>
    <property type="match status" value="1"/>
</dbReference>
<dbReference type="GO" id="GO:0006606">
    <property type="term" value="P:protein import into nucleus"/>
    <property type="evidence" value="ECO:0007669"/>
    <property type="project" value="TreeGrafter"/>
</dbReference>
<dbReference type="PANTHER" id="PTHR10997">
    <property type="entry name" value="IMPORTIN-7, 8, 11"/>
    <property type="match status" value="1"/>
</dbReference>
<feature type="region of interest" description="Disordered" evidence="4">
    <location>
        <begin position="894"/>
        <end position="923"/>
    </location>
</feature>
<evidence type="ECO:0000313" key="6">
    <source>
        <dbReference type="EMBL" id="RKO98833.1"/>
    </source>
</evidence>
<dbReference type="AlphaFoldDB" id="A0A4P9X1L7"/>
<feature type="compositionally biased region" description="Acidic residues" evidence="4">
    <location>
        <begin position="1069"/>
        <end position="1092"/>
    </location>
</feature>
<sequence length="1183" mass="126880">MATFEQDLAQVLAGCLQADANVRAWAEQQLEAAAREPPFALALVHAAQAAALPLGTRQFAAVTLKNYVARHWSPACAQYEAPMPSVEDKARIRAALLHLLADATPRIRTALAATIAQIAQVDWPDQWPDLVPQLVRRLDHGAVEPTPLASAGVSGALCVLDEFTQDCVSDVQLVQLAPDVLGALDRLLMASAATSAASPSSVTATAAPYTLAQQQHAMAVQTETLEALLTMELPKSHALTRMIEQQLPVWIRHWMSCLAATEPTAARSGMLYEWLRACHVVLIHKASSIVAALPHLLQLAVRHLAALAALQQSSSAAGDAGDARHGDEGHHDNADGAVPSHTPEQLTMLWITVIGDAARKPAMRTFFAHVDSDRRPSFFRALFPHLLALAAITPRMVQAWELDLDSLIGDEHDGGGGGGGGPDAMDVVGPRVGAADLMIELYEMHAQALSEEMIHLAMALAAEPLTPATSPETMRLMEAFMYLAGTLPALPSELPTPYGAHEWLKLFAHHLLLPATDPAGPRGVPPLVQGRCLAFAARYARRMAAYPDLLTTLFHRSLAGLAATREWDPRLVLTLKSVQSFLRTAASPAFRTAQLDTAMARHLVAQHPALLATLGHVALAESESVDAMALLLDVTHDVVRALQHAQADLAPALDALNALMGHVYRAFAAEYLLQEQLSTLLQCLLADAAAFEALEAAWIPELRRHLNPLTPSEPQHAASGSRDDTLRLTILLIVTLLENTPTTRPVNPVYADVLLPDVMAQMFASDEPVVYQAGTRLVRALAERDLPRLAAVPSPSHPGRSLLITVLAALLQPQHGDASAIHIGEIVHAILLRDPHVFDGVLPDLLTACLHRLVAATRPDLVHALLAIFAHLIRHQTDDVLDFLDQTSVHVPPEAAASPASSASPESPATPAPAATAAAAPADAPTGQTVSGLAALAQTWTTHAEDVYGAYRVRNHIAALGVLLLRADPRLDRVLVPGALVAAPAAAAAAGRRTRSRAKAQPDQWTRVPFNLQLLPLLVREYRHQQEARAHGPDARRMLAARAPGWNPDALSAWDAEADDRIGAFDAEAEAEEEDDEDDEAEEADEAEEDGDGASRPGDRSDAVARLLARVRAEEGLLESDASDADALALDQPTAADPVAHLTPLAMIRDLVREFHQRHALRLTHALEVCSPQERELLASMLA</sequence>